<evidence type="ECO:0000313" key="4">
    <source>
        <dbReference type="EMBL" id="PSJ37609.1"/>
    </source>
</evidence>
<keyword evidence="2" id="KW-1133">Transmembrane helix</keyword>
<proteinExistence type="predicted"/>
<evidence type="ECO:0000256" key="1">
    <source>
        <dbReference type="SAM" id="MobiDB-lite"/>
    </source>
</evidence>
<evidence type="ECO:0000313" key="5">
    <source>
        <dbReference type="Proteomes" id="UP000241167"/>
    </source>
</evidence>
<feature type="transmembrane region" description="Helical" evidence="2">
    <location>
        <begin position="21"/>
        <end position="39"/>
    </location>
</feature>
<keyword evidence="2" id="KW-0812">Transmembrane</keyword>
<dbReference type="Pfam" id="PF10756">
    <property type="entry name" value="bPH_6"/>
    <property type="match status" value="1"/>
</dbReference>
<evidence type="ECO:0000256" key="2">
    <source>
        <dbReference type="SAM" id="Phobius"/>
    </source>
</evidence>
<feature type="domain" description="Low molecular weight protein antigen 6 PH" evidence="3">
    <location>
        <begin position="86"/>
        <end position="164"/>
    </location>
</feature>
<dbReference type="EMBL" id="PXYI01000008">
    <property type="protein sequence ID" value="PSJ37609.1"/>
    <property type="molecule type" value="Genomic_DNA"/>
</dbReference>
<organism evidence="4 5">
    <name type="scientific">Allosphingosinicella deserti</name>
    <dbReference type="NCBI Taxonomy" id="2116704"/>
    <lineage>
        <taxon>Bacteria</taxon>
        <taxon>Pseudomonadati</taxon>
        <taxon>Pseudomonadota</taxon>
        <taxon>Alphaproteobacteria</taxon>
        <taxon>Sphingomonadales</taxon>
        <taxon>Sphingomonadaceae</taxon>
        <taxon>Allosphingosinicella</taxon>
    </lineage>
</organism>
<protein>
    <recommendedName>
        <fullName evidence="3">Low molecular weight protein antigen 6 PH domain-containing protein</fullName>
    </recommendedName>
</protein>
<dbReference type="InterPro" id="IPR019692">
    <property type="entry name" value="CFP-6_PH"/>
</dbReference>
<sequence length="211" mass="22865">MTCTGGPHVRPKRLIFTTGRLAGLFVVTALGAFLMGALTLKAVHTGRVYGFIRIFGPELGAWVMGGLTLVCALWSGVTLQRLFGDRTALAVRDDGILVNGFFSSRLIPWPQVAGIRMNTLRYRRGEHYYIKVDCRERPSGVGLIHHLVAELGNGTPIDLVGLDLAGAHDWIGFALAEWRAALQPRQARAPDRTHATPASARPGGFGRRGLG</sequence>
<feature type="transmembrane region" description="Helical" evidence="2">
    <location>
        <begin position="59"/>
        <end position="79"/>
    </location>
</feature>
<reference evidence="4 5" key="1">
    <citation type="submission" date="2018-03" db="EMBL/GenBank/DDBJ databases">
        <title>The draft genome of Sphingosinicella sp. GL-C-18.</title>
        <authorList>
            <person name="Liu L."/>
            <person name="Li L."/>
            <person name="Liang L."/>
            <person name="Zhang X."/>
            <person name="Wang T."/>
        </authorList>
    </citation>
    <scope>NUCLEOTIDE SEQUENCE [LARGE SCALE GENOMIC DNA]</scope>
    <source>
        <strain evidence="4 5">GL-C-18</strain>
    </source>
</reference>
<feature type="region of interest" description="Disordered" evidence="1">
    <location>
        <begin position="186"/>
        <end position="211"/>
    </location>
</feature>
<accession>A0A2P7QI20</accession>
<dbReference type="Proteomes" id="UP000241167">
    <property type="component" value="Unassembled WGS sequence"/>
</dbReference>
<keyword evidence="5" id="KW-1185">Reference proteome</keyword>
<comment type="caution">
    <text evidence="4">The sequence shown here is derived from an EMBL/GenBank/DDBJ whole genome shotgun (WGS) entry which is preliminary data.</text>
</comment>
<gene>
    <name evidence="4" type="ORF">C7I55_21285</name>
</gene>
<dbReference type="AlphaFoldDB" id="A0A2P7QI20"/>
<evidence type="ECO:0000259" key="3">
    <source>
        <dbReference type="Pfam" id="PF10756"/>
    </source>
</evidence>
<name>A0A2P7QI20_9SPHN</name>
<keyword evidence="2" id="KW-0472">Membrane</keyword>